<proteinExistence type="predicted"/>
<evidence type="ECO:0000313" key="3">
    <source>
        <dbReference type="Proteomes" id="UP001652582"/>
    </source>
</evidence>
<feature type="signal peptide" evidence="1">
    <location>
        <begin position="1"/>
        <end position="41"/>
    </location>
</feature>
<sequence>MTLKTLTAQIGAGKMRERRRAHHHTAVLLTACLFFLSQADAADPPEITIRPRNLQVRANGIAAFYCAARGDPIPNIQWRKNGKRVSSK</sequence>
<accession>A0ABM3LS34</accession>
<gene>
    <name evidence="4" type="primary">LOC128198816</name>
</gene>
<dbReference type="Proteomes" id="UP001652582">
    <property type="component" value="Chromosome 15"/>
</dbReference>
<dbReference type="Gene3D" id="2.60.40.10">
    <property type="entry name" value="Immunoglobulins"/>
    <property type="match status" value="1"/>
</dbReference>
<dbReference type="SUPFAM" id="SSF48726">
    <property type="entry name" value="Immunoglobulin"/>
    <property type="match status" value="1"/>
</dbReference>
<dbReference type="PROSITE" id="PS50835">
    <property type="entry name" value="IG_LIKE"/>
    <property type="match status" value="1"/>
</dbReference>
<keyword evidence="1" id="KW-0732">Signal</keyword>
<keyword evidence="3" id="KW-1185">Reference proteome</keyword>
<dbReference type="InterPro" id="IPR013783">
    <property type="entry name" value="Ig-like_fold"/>
</dbReference>
<dbReference type="PROSITE" id="PS51257">
    <property type="entry name" value="PROKAR_LIPOPROTEIN"/>
    <property type="match status" value="1"/>
</dbReference>
<feature type="chain" id="PRO_5046376190" evidence="1">
    <location>
        <begin position="42"/>
        <end position="88"/>
    </location>
</feature>
<dbReference type="InterPro" id="IPR036179">
    <property type="entry name" value="Ig-like_dom_sf"/>
</dbReference>
<organism evidence="3 4">
    <name type="scientific">Bicyclus anynana</name>
    <name type="common">Squinting bush brown butterfly</name>
    <dbReference type="NCBI Taxonomy" id="110368"/>
    <lineage>
        <taxon>Eukaryota</taxon>
        <taxon>Metazoa</taxon>
        <taxon>Ecdysozoa</taxon>
        <taxon>Arthropoda</taxon>
        <taxon>Hexapoda</taxon>
        <taxon>Insecta</taxon>
        <taxon>Pterygota</taxon>
        <taxon>Neoptera</taxon>
        <taxon>Endopterygota</taxon>
        <taxon>Lepidoptera</taxon>
        <taxon>Glossata</taxon>
        <taxon>Ditrysia</taxon>
        <taxon>Papilionoidea</taxon>
        <taxon>Nymphalidae</taxon>
        <taxon>Satyrinae</taxon>
        <taxon>Satyrini</taxon>
        <taxon>Mycalesina</taxon>
        <taxon>Bicyclus</taxon>
    </lineage>
</organism>
<name>A0ABM3LS34_BICAN</name>
<dbReference type="RefSeq" id="XP_052741887.1">
    <property type="nucleotide sequence ID" value="XM_052885927.1"/>
</dbReference>
<reference evidence="4" key="1">
    <citation type="submission" date="2025-08" db="UniProtKB">
        <authorList>
            <consortium name="RefSeq"/>
        </authorList>
    </citation>
    <scope>IDENTIFICATION</scope>
</reference>
<evidence type="ECO:0000256" key="1">
    <source>
        <dbReference type="SAM" id="SignalP"/>
    </source>
</evidence>
<dbReference type="GeneID" id="128198816"/>
<dbReference type="Pfam" id="PF13927">
    <property type="entry name" value="Ig_3"/>
    <property type="match status" value="1"/>
</dbReference>
<dbReference type="InterPro" id="IPR007110">
    <property type="entry name" value="Ig-like_dom"/>
</dbReference>
<feature type="domain" description="Ig-like" evidence="2">
    <location>
        <begin position="45"/>
        <end position="88"/>
    </location>
</feature>
<evidence type="ECO:0000313" key="4">
    <source>
        <dbReference type="RefSeq" id="XP_052741887.1"/>
    </source>
</evidence>
<protein>
    <submittedName>
        <fullName evidence="4">Tyrosine-protein phosphatase Lar-like</fullName>
    </submittedName>
</protein>
<evidence type="ECO:0000259" key="2">
    <source>
        <dbReference type="PROSITE" id="PS50835"/>
    </source>
</evidence>